<name>A0A5C7B251_9FLAO</name>
<reference evidence="3" key="1">
    <citation type="submission" date="2019-08" db="EMBL/GenBank/DDBJ databases">
        <title>Seonamhaeicola sediminis sp. nov., isolated from marine sediment.</title>
        <authorList>
            <person name="Cao W.R."/>
        </authorList>
    </citation>
    <scope>NUCLEOTIDE SEQUENCE [LARGE SCALE GENOMIC DNA]</scope>
    <source>
        <strain evidence="3">Gy8</strain>
    </source>
</reference>
<keyword evidence="1" id="KW-0472">Membrane</keyword>
<comment type="caution">
    <text evidence="2">The sequence shown here is derived from an EMBL/GenBank/DDBJ whole genome shotgun (WGS) entry which is preliminary data.</text>
</comment>
<dbReference type="Proteomes" id="UP000321790">
    <property type="component" value="Unassembled WGS sequence"/>
</dbReference>
<evidence type="ECO:0000313" key="2">
    <source>
        <dbReference type="EMBL" id="TXE13819.1"/>
    </source>
</evidence>
<evidence type="ECO:0000256" key="1">
    <source>
        <dbReference type="SAM" id="Phobius"/>
    </source>
</evidence>
<evidence type="ECO:0000313" key="3">
    <source>
        <dbReference type="Proteomes" id="UP000321790"/>
    </source>
</evidence>
<dbReference type="RefSeq" id="WP_147130814.1">
    <property type="nucleotide sequence ID" value="NZ_VOSC01000007.1"/>
</dbReference>
<feature type="transmembrane region" description="Helical" evidence="1">
    <location>
        <begin position="110"/>
        <end position="136"/>
    </location>
</feature>
<dbReference type="OrthoDB" id="1441042at2"/>
<keyword evidence="1" id="KW-0812">Transmembrane</keyword>
<gene>
    <name evidence="2" type="ORF">FUA26_01695</name>
</gene>
<dbReference type="EMBL" id="VOSC01000007">
    <property type="protein sequence ID" value="TXE13819.1"/>
    <property type="molecule type" value="Genomic_DNA"/>
</dbReference>
<protein>
    <submittedName>
        <fullName evidence="2">Uncharacterized protein</fullName>
    </submittedName>
</protein>
<feature type="transmembrane region" description="Helical" evidence="1">
    <location>
        <begin position="148"/>
        <end position="166"/>
    </location>
</feature>
<keyword evidence="3" id="KW-1185">Reference proteome</keyword>
<organism evidence="2 3">
    <name type="scientific">Seonamhaeicola algicola</name>
    <dbReference type="NCBI Taxonomy" id="1719036"/>
    <lineage>
        <taxon>Bacteria</taxon>
        <taxon>Pseudomonadati</taxon>
        <taxon>Bacteroidota</taxon>
        <taxon>Flavobacteriia</taxon>
        <taxon>Flavobacteriales</taxon>
        <taxon>Flavobacteriaceae</taxon>
    </lineage>
</organism>
<accession>A0A5C7B251</accession>
<sequence length="173" mass="20156">MGINRILEKYKLIKTFERELNVEKQVFISEFRQMTQKGYYSPLLIMLDIIKSENKKYIGDINSKSFKIRERFTLDNSFANNFATVKSEFQSKDNKLKVKTTIQGMEVIPFILRIMIFGIYSLLMFIAILEILLILFSSDAKHIDGSMIMGPIILTTLVGFLTYLPYRIAKKKC</sequence>
<proteinExistence type="predicted"/>
<keyword evidence="1" id="KW-1133">Transmembrane helix</keyword>
<dbReference type="AlphaFoldDB" id="A0A5C7B251"/>